<gene>
    <name evidence="2" type="ORF">FRY97_19155</name>
</gene>
<feature type="transmembrane region" description="Helical" evidence="1">
    <location>
        <begin position="9"/>
        <end position="30"/>
    </location>
</feature>
<dbReference type="EMBL" id="VOOR01000060">
    <property type="protein sequence ID" value="TXB61412.1"/>
    <property type="molecule type" value="Genomic_DNA"/>
</dbReference>
<organism evidence="2 3">
    <name type="scientific">Phaeodactylibacter luteus</name>
    <dbReference type="NCBI Taxonomy" id="1564516"/>
    <lineage>
        <taxon>Bacteria</taxon>
        <taxon>Pseudomonadati</taxon>
        <taxon>Bacteroidota</taxon>
        <taxon>Saprospiria</taxon>
        <taxon>Saprospirales</taxon>
        <taxon>Haliscomenobacteraceae</taxon>
        <taxon>Phaeodactylibacter</taxon>
    </lineage>
</organism>
<evidence type="ECO:0000313" key="3">
    <source>
        <dbReference type="Proteomes" id="UP000321580"/>
    </source>
</evidence>
<evidence type="ECO:0008006" key="4">
    <source>
        <dbReference type="Google" id="ProtNLM"/>
    </source>
</evidence>
<keyword evidence="3" id="KW-1185">Reference proteome</keyword>
<dbReference type="OrthoDB" id="792965at2"/>
<keyword evidence="1" id="KW-1133">Transmembrane helix</keyword>
<dbReference type="RefSeq" id="WP_147169187.1">
    <property type="nucleotide sequence ID" value="NZ_VOOR01000060.1"/>
</dbReference>
<accession>A0A5C6RJ83</accession>
<protein>
    <recommendedName>
        <fullName evidence="4">SGNH/GDSL hydrolase family protein</fullName>
    </recommendedName>
</protein>
<proteinExistence type="predicted"/>
<sequence length="286" mass="33463">MKRFLVKVIVFSLFPLLYFGGNMIINYFIYNNQSVKLNNTSILIVGDSHPQKSINPKYFKDAQNISQTAEPYVLTYWKLKKIFNSYIPDTLIIGFAPHNISQFNDLKFSNDRWSSEMFRRSYPIEEFNDISSSIDIDNNGFRKILWKQTGFYPRKNHINYIGNYSNSSKSNISDWETAIKRHYYQNDIQLGVSQLAVNYLDSIVNLANSKKIELIMASPPVHEHYLGNIPISIMQEYVNLTKKYNASNVVFDKTRDYYPDSLYLNSDHLNEMGAKRFSVELIEYIK</sequence>
<keyword evidence="1" id="KW-0472">Membrane</keyword>
<reference evidence="2 3" key="1">
    <citation type="submission" date="2019-08" db="EMBL/GenBank/DDBJ databases">
        <title>Genome of Phaeodactylibacter luteus.</title>
        <authorList>
            <person name="Bowman J.P."/>
        </authorList>
    </citation>
    <scope>NUCLEOTIDE SEQUENCE [LARGE SCALE GENOMIC DNA]</scope>
    <source>
        <strain evidence="2 3">KCTC 42180</strain>
    </source>
</reference>
<dbReference type="Proteomes" id="UP000321580">
    <property type="component" value="Unassembled WGS sequence"/>
</dbReference>
<dbReference type="AlphaFoldDB" id="A0A5C6RJ83"/>
<name>A0A5C6RJ83_9BACT</name>
<evidence type="ECO:0000313" key="2">
    <source>
        <dbReference type="EMBL" id="TXB61412.1"/>
    </source>
</evidence>
<comment type="caution">
    <text evidence="2">The sequence shown here is derived from an EMBL/GenBank/DDBJ whole genome shotgun (WGS) entry which is preliminary data.</text>
</comment>
<evidence type="ECO:0000256" key="1">
    <source>
        <dbReference type="SAM" id="Phobius"/>
    </source>
</evidence>
<keyword evidence="1" id="KW-0812">Transmembrane</keyword>